<evidence type="ECO:0000313" key="4">
    <source>
        <dbReference type="Proteomes" id="UP000267145"/>
    </source>
</evidence>
<gene>
    <name evidence="3" type="ORF">D7B24_006213</name>
</gene>
<dbReference type="PANTHER" id="PTHR46333">
    <property type="entry name" value="CYTOKINESIS PROTEIN 3"/>
    <property type="match status" value="1"/>
</dbReference>
<dbReference type="Pfam" id="PF01841">
    <property type="entry name" value="Transglut_core"/>
    <property type="match status" value="1"/>
</dbReference>
<accession>A0A3M9YC07</accession>
<dbReference type="Proteomes" id="UP000267145">
    <property type="component" value="Unassembled WGS sequence"/>
</dbReference>
<organism evidence="3 4">
    <name type="scientific">Verticillium nonalfalfae</name>
    <dbReference type="NCBI Taxonomy" id="1051616"/>
    <lineage>
        <taxon>Eukaryota</taxon>
        <taxon>Fungi</taxon>
        <taxon>Dikarya</taxon>
        <taxon>Ascomycota</taxon>
        <taxon>Pezizomycotina</taxon>
        <taxon>Sordariomycetes</taxon>
        <taxon>Hypocreomycetidae</taxon>
        <taxon>Glomerellales</taxon>
        <taxon>Plectosphaerellaceae</taxon>
        <taxon>Verticillium</taxon>
    </lineage>
</organism>
<name>A0A3M9YC07_9PEZI</name>
<evidence type="ECO:0000313" key="3">
    <source>
        <dbReference type="EMBL" id="RNJ57306.1"/>
    </source>
</evidence>
<evidence type="ECO:0000259" key="2">
    <source>
        <dbReference type="SMART" id="SM00460"/>
    </source>
</evidence>
<dbReference type="Gene3D" id="3.10.620.30">
    <property type="match status" value="1"/>
</dbReference>
<protein>
    <recommendedName>
        <fullName evidence="2">Transglutaminase-like domain-containing protein</fullName>
    </recommendedName>
</protein>
<keyword evidence="4" id="KW-1185">Reference proteome</keyword>
<reference evidence="3 4" key="1">
    <citation type="submission" date="2018-10" db="EMBL/GenBank/DDBJ databases">
        <title>Genome sequence of Verticillium nonalfalfae VnAa140.</title>
        <authorList>
            <person name="Stajich J.E."/>
            <person name="Kasson M.T."/>
        </authorList>
    </citation>
    <scope>NUCLEOTIDE SEQUENCE [LARGE SCALE GENOMIC DNA]</scope>
    <source>
        <strain evidence="3 4">VnAa140</strain>
    </source>
</reference>
<sequence>MADVEEPQFTTLAERIAALNKQKNFKAPEVKAKRAPPPPPPVKADNQGQALSSAPTVAAPQERPTPSIPPRPSRALPPKANPPPLPRRTTESPQIQPQHSPAARDRVAPPPQILSRSATSHNSPALPPRRPSTQTPQYLEARRNSNASEISTLSSLSLNNNTVSSATSIHSVDGAGRKLPPAFDPASLPPLPPTKREREAQAAKEAVLKEPARPRAPIPIKSAPAIRQIEAPQRPTLPPRLSNASANQQNHTAHQHAPDPELLPTKPRRLPPPASEAPAVRPIVRPQPVTNGHGHHVQDIEGHNVPSQATDNYLDEGDVPPPIPLSSRPTTSQPSATATQHAPAVQQRNDCLTCRDFSSPDGVAAQYPRESLPRDDPVGYLAHYLCAPFTSHTDKARAIFTWFHHNIAYDCPAFFGNSVRARGAEETIQMGRAVCSGYADTYKAIAERAGLECITVTGHGKGIGHTALKKGERPPPKKADGHAWNAVRIDGGEWKLLDSCWGAGNVSSATKSYTPSFKPEQFTRSNEMFGLSHYPKDNSHFFRSDGRIPTWEEYYIGPVHGETPTVYTNAHQEGIEGSSVYPQEKQISVYSGECVRFQFSKLCEHWTSERHGLGKPPLLLLSIGGRDGRKKEMVPMDTDGYWWWLDVNAIDLGAPGEGLSIFMVTKFDGKDGRGLSKEEFLAKRGRVGMAFAGIIKWDLI</sequence>
<feature type="compositionally biased region" description="Polar residues" evidence="1">
    <location>
        <begin position="242"/>
        <end position="252"/>
    </location>
</feature>
<dbReference type="PANTHER" id="PTHR46333:SF5">
    <property type="entry name" value="TRANSGLUTAMINASE-LIKE DOMAIN-CONTAINING PROTEIN"/>
    <property type="match status" value="1"/>
</dbReference>
<comment type="caution">
    <text evidence="3">The sequence shown here is derived from an EMBL/GenBank/DDBJ whole genome shotgun (WGS) entry which is preliminary data.</text>
</comment>
<dbReference type="SMART" id="SM00460">
    <property type="entry name" value="TGc"/>
    <property type="match status" value="1"/>
</dbReference>
<evidence type="ECO:0000256" key="1">
    <source>
        <dbReference type="SAM" id="MobiDB-lite"/>
    </source>
</evidence>
<dbReference type="InterPro" id="IPR002931">
    <property type="entry name" value="Transglutaminase-like"/>
</dbReference>
<proteinExistence type="predicted"/>
<dbReference type="GO" id="GO:0005737">
    <property type="term" value="C:cytoplasm"/>
    <property type="evidence" value="ECO:0007669"/>
    <property type="project" value="TreeGrafter"/>
</dbReference>
<feature type="region of interest" description="Disordered" evidence="1">
    <location>
        <begin position="169"/>
        <end position="347"/>
    </location>
</feature>
<dbReference type="AlphaFoldDB" id="A0A3M9YC07"/>
<dbReference type="InterPro" id="IPR052557">
    <property type="entry name" value="CAP/Cytokinesis_protein"/>
</dbReference>
<feature type="region of interest" description="Disordered" evidence="1">
    <location>
        <begin position="20"/>
        <end position="146"/>
    </location>
</feature>
<dbReference type="STRING" id="1051616.A0A3M9YC07"/>
<dbReference type="RefSeq" id="XP_028495464.1">
    <property type="nucleotide sequence ID" value="XM_028640352.1"/>
</dbReference>
<dbReference type="EMBL" id="RBVV01000042">
    <property type="protein sequence ID" value="RNJ57306.1"/>
    <property type="molecule type" value="Genomic_DNA"/>
</dbReference>
<dbReference type="GeneID" id="39609902"/>
<feature type="compositionally biased region" description="Polar residues" evidence="1">
    <location>
        <begin position="46"/>
        <end position="55"/>
    </location>
</feature>
<feature type="compositionally biased region" description="Basic and acidic residues" evidence="1">
    <location>
        <begin position="194"/>
        <end position="213"/>
    </location>
</feature>
<dbReference type="SUPFAM" id="SSF54001">
    <property type="entry name" value="Cysteine proteinases"/>
    <property type="match status" value="1"/>
</dbReference>
<feature type="compositionally biased region" description="Polar residues" evidence="1">
    <location>
        <begin position="327"/>
        <end position="347"/>
    </location>
</feature>
<feature type="domain" description="Transglutaminase-like" evidence="2">
    <location>
        <begin position="427"/>
        <end position="501"/>
    </location>
</feature>
<feature type="compositionally biased region" description="Polar residues" evidence="1">
    <location>
        <begin position="114"/>
        <end position="123"/>
    </location>
</feature>
<dbReference type="InterPro" id="IPR038765">
    <property type="entry name" value="Papain-like_cys_pep_sf"/>
</dbReference>